<dbReference type="AlphaFoldDB" id="A0A645AU42"/>
<evidence type="ECO:0000313" key="1">
    <source>
        <dbReference type="EMBL" id="MPM56775.1"/>
    </source>
</evidence>
<dbReference type="EMBL" id="VSSQ01015925">
    <property type="protein sequence ID" value="MPM56775.1"/>
    <property type="molecule type" value="Genomic_DNA"/>
</dbReference>
<reference evidence="1" key="1">
    <citation type="submission" date="2019-08" db="EMBL/GenBank/DDBJ databases">
        <authorList>
            <person name="Kucharzyk K."/>
            <person name="Murdoch R.W."/>
            <person name="Higgins S."/>
            <person name="Loffler F."/>
        </authorList>
    </citation>
    <scope>NUCLEOTIDE SEQUENCE</scope>
</reference>
<gene>
    <name evidence="1" type="ORF">SDC9_103590</name>
</gene>
<accession>A0A645AU42</accession>
<organism evidence="1">
    <name type="scientific">bioreactor metagenome</name>
    <dbReference type="NCBI Taxonomy" id="1076179"/>
    <lineage>
        <taxon>unclassified sequences</taxon>
        <taxon>metagenomes</taxon>
        <taxon>ecological metagenomes</taxon>
    </lineage>
</organism>
<protein>
    <submittedName>
        <fullName evidence="1">Uncharacterized protein</fullName>
    </submittedName>
</protein>
<sequence length="68" mass="7821">MRKSKLGRVFLYYGDAVFSSMISHEVQESIEYDTITLHSVFDEALYSRISISLVDIIIKDKVVLGYDD</sequence>
<proteinExistence type="predicted"/>
<comment type="caution">
    <text evidence="1">The sequence shown here is derived from an EMBL/GenBank/DDBJ whole genome shotgun (WGS) entry which is preliminary data.</text>
</comment>
<name>A0A645AU42_9ZZZZ</name>